<dbReference type="InterPro" id="IPR010775">
    <property type="entry name" value="DUF1365"/>
</dbReference>
<keyword evidence="2" id="KW-1185">Reference proteome</keyword>
<dbReference type="PANTHER" id="PTHR33973">
    <property type="entry name" value="OS07G0153300 PROTEIN"/>
    <property type="match status" value="1"/>
</dbReference>
<comment type="caution">
    <text evidence="1">The sequence shown here is derived from an EMBL/GenBank/DDBJ whole genome shotgun (WGS) entry which is preliminary data.</text>
</comment>
<name>A0A918IS17_9RHOB</name>
<dbReference type="AlphaFoldDB" id="A0A918IS17"/>
<dbReference type="Pfam" id="PF07103">
    <property type="entry name" value="DUF1365"/>
    <property type="match status" value="1"/>
</dbReference>
<sequence length="251" mass="27913">MMAGVDHIAGQTFHGRKGAVTNAFRYGVDYLLLDAEEPPAAPRLFSRNRGNLLSLWDVDHGGPPGAGRGAAWLREVLAQHGLPSPRRIELLAQPRVLGHVFNPVSFWLCHGDQGVQIVVAEVTNTYGDRHSYLCHRVDLAPITAADRIVARKIFHVSPFQPIAGEYEFRFDLRPNRIGIWIDHSHAGGGIFTNLIGVRRPLTTGGILRACLRRPLGSRRVLALIHWQALRLFLKGAGFRNRPTPPEQEVSR</sequence>
<evidence type="ECO:0000313" key="2">
    <source>
        <dbReference type="Proteomes" id="UP000628984"/>
    </source>
</evidence>
<gene>
    <name evidence="1" type="ORF">GCM10011452_13230</name>
</gene>
<evidence type="ECO:0000313" key="1">
    <source>
        <dbReference type="EMBL" id="GGW26387.1"/>
    </source>
</evidence>
<dbReference type="PANTHER" id="PTHR33973:SF4">
    <property type="entry name" value="OS07G0153300 PROTEIN"/>
    <property type="match status" value="1"/>
</dbReference>
<organism evidence="1 2">
    <name type="scientific">Gemmobacter lanyuensis</name>
    <dbReference type="NCBI Taxonomy" id="1054497"/>
    <lineage>
        <taxon>Bacteria</taxon>
        <taxon>Pseudomonadati</taxon>
        <taxon>Pseudomonadota</taxon>
        <taxon>Alphaproteobacteria</taxon>
        <taxon>Rhodobacterales</taxon>
        <taxon>Paracoccaceae</taxon>
        <taxon>Gemmobacter</taxon>
    </lineage>
</organism>
<reference evidence="1" key="2">
    <citation type="submission" date="2020-09" db="EMBL/GenBank/DDBJ databases">
        <authorList>
            <person name="Sun Q."/>
            <person name="Kim S."/>
        </authorList>
    </citation>
    <scope>NUCLEOTIDE SEQUENCE</scope>
    <source>
        <strain evidence="1">KCTC 23714</strain>
    </source>
</reference>
<proteinExistence type="predicted"/>
<protein>
    <submittedName>
        <fullName evidence="1">DUF1365 domain-containing protein</fullName>
    </submittedName>
</protein>
<dbReference type="Proteomes" id="UP000628984">
    <property type="component" value="Unassembled WGS sequence"/>
</dbReference>
<accession>A0A918IS17</accession>
<reference evidence="1" key="1">
    <citation type="journal article" date="2014" name="Int. J. Syst. Evol. Microbiol.">
        <title>Complete genome sequence of Corynebacterium casei LMG S-19264T (=DSM 44701T), isolated from a smear-ripened cheese.</title>
        <authorList>
            <consortium name="US DOE Joint Genome Institute (JGI-PGF)"/>
            <person name="Walter F."/>
            <person name="Albersmeier A."/>
            <person name="Kalinowski J."/>
            <person name="Ruckert C."/>
        </authorList>
    </citation>
    <scope>NUCLEOTIDE SEQUENCE</scope>
    <source>
        <strain evidence="1">KCTC 23714</strain>
    </source>
</reference>
<dbReference type="EMBL" id="BMYQ01000002">
    <property type="protein sequence ID" value="GGW26387.1"/>
    <property type="molecule type" value="Genomic_DNA"/>
</dbReference>